<name>A0A8H5GVW8_9AGAR</name>
<comment type="caution">
    <text evidence="2">The sequence shown here is derived from an EMBL/GenBank/DDBJ whole genome shotgun (WGS) entry which is preliminary data.</text>
</comment>
<feature type="compositionally biased region" description="Acidic residues" evidence="1">
    <location>
        <begin position="11"/>
        <end position="20"/>
    </location>
</feature>
<feature type="compositionally biased region" description="Basic and acidic residues" evidence="1">
    <location>
        <begin position="40"/>
        <end position="49"/>
    </location>
</feature>
<gene>
    <name evidence="2" type="ORF">D9758_004935</name>
</gene>
<evidence type="ECO:0000313" key="3">
    <source>
        <dbReference type="Proteomes" id="UP000559256"/>
    </source>
</evidence>
<reference evidence="2 3" key="1">
    <citation type="journal article" date="2020" name="ISME J.">
        <title>Uncovering the hidden diversity of litter-decomposition mechanisms in mushroom-forming fungi.</title>
        <authorList>
            <person name="Floudas D."/>
            <person name="Bentzer J."/>
            <person name="Ahren D."/>
            <person name="Johansson T."/>
            <person name="Persson P."/>
            <person name="Tunlid A."/>
        </authorList>
    </citation>
    <scope>NUCLEOTIDE SEQUENCE [LARGE SCALE GENOMIC DNA]</scope>
    <source>
        <strain evidence="2 3">CBS 291.85</strain>
    </source>
</reference>
<dbReference type="EMBL" id="JAACJM010000006">
    <property type="protein sequence ID" value="KAF5372214.1"/>
    <property type="molecule type" value="Genomic_DNA"/>
</dbReference>
<feature type="compositionally biased region" description="Low complexity" evidence="1">
    <location>
        <begin position="136"/>
        <end position="153"/>
    </location>
</feature>
<feature type="region of interest" description="Disordered" evidence="1">
    <location>
        <begin position="120"/>
        <end position="157"/>
    </location>
</feature>
<feature type="region of interest" description="Disordered" evidence="1">
    <location>
        <begin position="1"/>
        <end position="72"/>
    </location>
</feature>
<evidence type="ECO:0000256" key="1">
    <source>
        <dbReference type="SAM" id="MobiDB-lite"/>
    </source>
</evidence>
<organism evidence="2 3">
    <name type="scientific">Tetrapyrgos nigripes</name>
    <dbReference type="NCBI Taxonomy" id="182062"/>
    <lineage>
        <taxon>Eukaryota</taxon>
        <taxon>Fungi</taxon>
        <taxon>Dikarya</taxon>
        <taxon>Basidiomycota</taxon>
        <taxon>Agaricomycotina</taxon>
        <taxon>Agaricomycetes</taxon>
        <taxon>Agaricomycetidae</taxon>
        <taxon>Agaricales</taxon>
        <taxon>Marasmiineae</taxon>
        <taxon>Marasmiaceae</taxon>
        <taxon>Tetrapyrgos</taxon>
    </lineage>
</organism>
<feature type="compositionally biased region" description="Low complexity" evidence="1">
    <location>
        <begin position="1"/>
        <end position="10"/>
    </location>
</feature>
<accession>A0A8H5GVW8</accession>
<evidence type="ECO:0000313" key="2">
    <source>
        <dbReference type="EMBL" id="KAF5372214.1"/>
    </source>
</evidence>
<sequence length="319" mass="35325">MTQGYAAELGGSEEDAEDAEDATKTKGGVTLKSDGAYVLKPDRLSEKVAENLNGLRHPPHPPNLSDQPPTLPLIFSEHTQESLEAWYIDANGKKKIESFPDFMTRFLTSLCADNVKPLDIKPSKAKQHSPKNDGTDNGSDAESSSEDNAASSSPLPSIDEETAESIVTATMSMALWHSPDATTAVSKMLRKSFTQLFTQALFVFHSFPDKESVRIKFYCGWYLIVLLFNRPPSILFSYEDLDKDGKLSAEKLVKLFPHEVILDGVRAAAGFQPTFIVPLVNMFTFNAQGKITGFEEAYLDTFREIIVEVAPNRAPTEYY</sequence>
<dbReference type="Proteomes" id="UP000559256">
    <property type="component" value="Unassembled WGS sequence"/>
</dbReference>
<proteinExistence type="predicted"/>
<keyword evidence="3" id="KW-1185">Reference proteome</keyword>
<protein>
    <submittedName>
        <fullName evidence="2">Uncharacterized protein</fullName>
    </submittedName>
</protein>
<dbReference type="AlphaFoldDB" id="A0A8H5GVW8"/>